<evidence type="ECO:0000256" key="1">
    <source>
        <dbReference type="SAM" id="MobiDB-lite"/>
    </source>
</evidence>
<keyword evidence="2" id="KW-0472">Membrane</keyword>
<feature type="region of interest" description="Disordered" evidence="1">
    <location>
        <begin position="1"/>
        <end position="21"/>
    </location>
</feature>
<protein>
    <submittedName>
        <fullName evidence="4">DsbA family protein</fullName>
    </submittedName>
</protein>
<organism evidence="4 5">
    <name type="scientific">Leucobacter viscericola</name>
    <dbReference type="NCBI Taxonomy" id="2714935"/>
    <lineage>
        <taxon>Bacteria</taxon>
        <taxon>Bacillati</taxon>
        <taxon>Actinomycetota</taxon>
        <taxon>Actinomycetes</taxon>
        <taxon>Micrococcales</taxon>
        <taxon>Microbacteriaceae</taxon>
        <taxon>Leucobacter</taxon>
    </lineage>
</organism>
<gene>
    <name evidence="4" type="ORF">G7068_05735</name>
</gene>
<reference evidence="4 5" key="1">
    <citation type="submission" date="2020-03" db="EMBL/GenBank/DDBJ databases">
        <title>Leucobacter sp. nov., isolated from beetles.</title>
        <authorList>
            <person name="Hyun D.-W."/>
            <person name="Bae J.-W."/>
        </authorList>
    </citation>
    <scope>NUCLEOTIDE SEQUENCE [LARGE SCALE GENOMIC DNA]</scope>
    <source>
        <strain evidence="4 5">HDW9C</strain>
    </source>
</reference>
<keyword evidence="2" id="KW-0812">Transmembrane</keyword>
<evidence type="ECO:0000256" key="2">
    <source>
        <dbReference type="SAM" id="Phobius"/>
    </source>
</evidence>
<feature type="transmembrane region" description="Helical" evidence="2">
    <location>
        <begin position="29"/>
        <end position="50"/>
    </location>
</feature>
<dbReference type="KEGG" id="lvi:G7068_05735"/>
<dbReference type="CDD" id="cd02972">
    <property type="entry name" value="DsbA_family"/>
    <property type="match status" value="1"/>
</dbReference>
<feature type="transmembrane region" description="Helical" evidence="2">
    <location>
        <begin position="87"/>
        <end position="110"/>
    </location>
</feature>
<dbReference type="RefSeq" id="WP_166290098.1">
    <property type="nucleotide sequence ID" value="NZ_CP049863.1"/>
</dbReference>
<dbReference type="Gene3D" id="3.40.30.10">
    <property type="entry name" value="Glutaredoxin"/>
    <property type="match status" value="1"/>
</dbReference>
<dbReference type="Proteomes" id="UP000502677">
    <property type="component" value="Chromosome"/>
</dbReference>
<dbReference type="AlphaFoldDB" id="A0A6G7XE17"/>
<sequence>MSTPEMPTVSTPPPHPYATAPSSNNGRGFAISAMAAGLLSLLSTVVGIFYGAAFVILGIGLAIIAIGLGITALILKQRPLAPSIVGLGSGVLSILAAVVVGLLVLGGTIVDTVKQEAGSSNGATSSQGIDAKWPSNMASGGVLFLGGSAGGGEVATSAAPSNGATPDTSLTGGSAAPKNQIQLYVDYMCPACGAFEATNLDTIESALAGGDTSLELRPLTFLDGASQGSYYSSRASAALACVVDTQPELAWKTHTTLLDANNQPEEGTTGPDNKQLISTLNKATGGLSDTTQSCITKETYVPFAKGLSSWLLSNPVPNAQDPTLTVSGTPTVVVNGTRYSGSITDAAEFKKFLTDQGVTLK</sequence>
<name>A0A6G7XE17_9MICO</name>
<keyword evidence="2" id="KW-1133">Transmembrane helix</keyword>
<dbReference type="InterPro" id="IPR012336">
    <property type="entry name" value="Thioredoxin-like_fold"/>
</dbReference>
<dbReference type="EMBL" id="CP049863">
    <property type="protein sequence ID" value="QIK62752.1"/>
    <property type="molecule type" value="Genomic_DNA"/>
</dbReference>
<accession>A0A6G7XE17</accession>
<dbReference type="SUPFAM" id="SSF52833">
    <property type="entry name" value="Thioredoxin-like"/>
    <property type="match status" value="1"/>
</dbReference>
<keyword evidence="5" id="KW-1185">Reference proteome</keyword>
<feature type="domain" description="Thioredoxin-like fold" evidence="3">
    <location>
        <begin position="168"/>
        <end position="353"/>
    </location>
</feature>
<evidence type="ECO:0000313" key="5">
    <source>
        <dbReference type="Proteomes" id="UP000502677"/>
    </source>
</evidence>
<dbReference type="InterPro" id="IPR036249">
    <property type="entry name" value="Thioredoxin-like_sf"/>
</dbReference>
<evidence type="ECO:0000259" key="3">
    <source>
        <dbReference type="Pfam" id="PF13462"/>
    </source>
</evidence>
<proteinExistence type="predicted"/>
<dbReference type="Pfam" id="PF13462">
    <property type="entry name" value="Thioredoxin_4"/>
    <property type="match status" value="1"/>
</dbReference>
<evidence type="ECO:0000313" key="4">
    <source>
        <dbReference type="EMBL" id="QIK62752.1"/>
    </source>
</evidence>
<feature type="transmembrane region" description="Helical" evidence="2">
    <location>
        <begin position="56"/>
        <end position="75"/>
    </location>
</feature>